<protein>
    <submittedName>
        <fullName evidence="1">Uncharacterized protein</fullName>
    </submittedName>
</protein>
<dbReference type="AlphaFoldDB" id="A0A3L5TUV9"/>
<keyword evidence="2" id="KW-1185">Reference proteome</keyword>
<evidence type="ECO:0000313" key="2">
    <source>
        <dbReference type="Proteomes" id="UP000266721"/>
    </source>
</evidence>
<dbReference type="Proteomes" id="UP000266721">
    <property type="component" value="Unassembled WGS sequence"/>
</dbReference>
<dbReference type="EMBL" id="KV581780">
    <property type="protein sequence ID" value="OPL33714.1"/>
    <property type="molecule type" value="Genomic_DNA"/>
</dbReference>
<comment type="caution">
    <text evidence="1">The sequence shown here is derived from an EMBL/GenBank/DDBJ whole genome shotgun (WGS) entry which is preliminary data.</text>
</comment>
<name>A0A3L5TUV9_MYTGA</name>
<evidence type="ECO:0000313" key="1">
    <source>
        <dbReference type="EMBL" id="OPL33714.1"/>
    </source>
</evidence>
<proteinExistence type="predicted"/>
<organism evidence="1 2">
    <name type="scientific">Mytilus galloprovincialis</name>
    <name type="common">Mediterranean mussel</name>
    <dbReference type="NCBI Taxonomy" id="29158"/>
    <lineage>
        <taxon>Eukaryota</taxon>
        <taxon>Metazoa</taxon>
        <taxon>Spiralia</taxon>
        <taxon>Lophotrochozoa</taxon>
        <taxon>Mollusca</taxon>
        <taxon>Bivalvia</taxon>
        <taxon>Autobranchia</taxon>
        <taxon>Pteriomorphia</taxon>
        <taxon>Mytilida</taxon>
        <taxon>Mytiloidea</taxon>
        <taxon>Mytilidae</taxon>
        <taxon>Mytilinae</taxon>
        <taxon>Mytilus</taxon>
    </lineage>
</organism>
<feature type="non-terminal residue" evidence="1">
    <location>
        <position position="1"/>
    </location>
</feature>
<sequence length="37" mass="4244">MDTPAHVLQVIMEFTVKEISMNVHLDHVHTEVAVQIM</sequence>
<reference evidence="1 2" key="1">
    <citation type="journal article" date="2016" name="PLoS ONE">
        <title>A First Insight into the Genome of the Filter-Feeder Mussel Mytilus galloprovincialis.</title>
        <authorList>
            <person name="Murgarella M."/>
            <person name="Puiu D."/>
            <person name="Novoa B."/>
            <person name="Figueras A."/>
            <person name="Posada D."/>
            <person name="Canchaya C."/>
        </authorList>
    </citation>
    <scope>NUCLEOTIDE SEQUENCE [LARGE SCALE GENOMIC DNA]</scope>
    <source>
        <tissue evidence="1">Muscle</tissue>
    </source>
</reference>
<gene>
    <name evidence="1" type="ORF">AM593_09752</name>
</gene>
<accession>A0A3L5TUV9</accession>